<dbReference type="RefSeq" id="WP_148623259.1">
    <property type="nucleotide sequence ID" value="NZ_SDGZ01000022.1"/>
</dbReference>
<dbReference type="AlphaFoldDB" id="A0A6C2C313"/>
<protein>
    <submittedName>
        <fullName evidence="2">Uncharacterized protein</fullName>
    </submittedName>
</protein>
<proteinExistence type="predicted"/>
<reference evidence="2 3" key="1">
    <citation type="submission" date="2019-01" db="EMBL/GenBank/DDBJ databases">
        <title>Weissella sp. nov., a novel lactic acid bacterium isolated from animal feces.</title>
        <authorList>
            <person name="Wang L.-T."/>
        </authorList>
    </citation>
    <scope>NUCLEOTIDE SEQUENCE [LARGE SCALE GENOMIC DNA]</scope>
    <source>
        <strain evidence="2 3">8H-2</strain>
    </source>
</reference>
<accession>A0A6C2C313</accession>
<sequence length="216" mass="25550">MNFVKVKKENVFIVLLFLWILFPIFIEFNILNLPSRSGGWLGFWAQHLGVISAGIVSYLVISYQEKKDQRQLDKDLKRRHQEFIFEVKYEMINSFKKVCQENYIELSKLVSRVKRNMDDKNNFLSEYNKLETEIINFKNDLYVWTNKEITYAKELGTNPEVLDRYMDIQKQLQSKSFEMNNSKIEFIDNSQGFNDLLLNILGDLSEIQACMEITSA</sequence>
<keyword evidence="1" id="KW-0472">Membrane</keyword>
<evidence type="ECO:0000313" key="3">
    <source>
        <dbReference type="Proteomes" id="UP000371977"/>
    </source>
</evidence>
<organism evidence="2 3">
    <name type="scientific">Weissella muntiaci</name>
    <dbReference type="NCBI Taxonomy" id="2508881"/>
    <lineage>
        <taxon>Bacteria</taxon>
        <taxon>Bacillati</taxon>
        <taxon>Bacillota</taxon>
        <taxon>Bacilli</taxon>
        <taxon>Lactobacillales</taxon>
        <taxon>Lactobacillaceae</taxon>
        <taxon>Weissella</taxon>
    </lineage>
</organism>
<comment type="caution">
    <text evidence="2">The sequence shown here is derived from an EMBL/GenBank/DDBJ whole genome shotgun (WGS) entry which is preliminary data.</text>
</comment>
<evidence type="ECO:0000313" key="2">
    <source>
        <dbReference type="EMBL" id="TYC48360.1"/>
    </source>
</evidence>
<feature type="transmembrane region" description="Helical" evidence="1">
    <location>
        <begin position="43"/>
        <end position="61"/>
    </location>
</feature>
<keyword evidence="3" id="KW-1185">Reference proteome</keyword>
<evidence type="ECO:0000256" key="1">
    <source>
        <dbReference type="SAM" id="Phobius"/>
    </source>
</evidence>
<feature type="transmembrane region" description="Helical" evidence="1">
    <location>
        <begin position="12"/>
        <end position="31"/>
    </location>
</feature>
<name>A0A6C2C313_9LACO</name>
<dbReference type="Proteomes" id="UP000371977">
    <property type="component" value="Unassembled WGS sequence"/>
</dbReference>
<keyword evidence="1" id="KW-0812">Transmembrane</keyword>
<gene>
    <name evidence="2" type="ORF">ESZ50_09115</name>
</gene>
<dbReference type="EMBL" id="SDGZ01000022">
    <property type="protein sequence ID" value="TYC48360.1"/>
    <property type="molecule type" value="Genomic_DNA"/>
</dbReference>
<keyword evidence="1" id="KW-1133">Transmembrane helix</keyword>